<dbReference type="AlphaFoldDB" id="A0A3G7TMA4"/>
<dbReference type="RefSeq" id="WP_124320255.1">
    <property type="nucleotide sequence ID" value="NZ_CP027753.1"/>
</dbReference>
<organism evidence="1 2">
    <name type="scientific">Pseudomonas chlororaphis</name>
    <dbReference type="NCBI Taxonomy" id="587753"/>
    <lineage>
        <taxon>Bacteria</taxon>
        <taxon>Pseudomonadati</taxon>
        <taxon>Pseudomonadota</taxon>
        <taxon>Gammaproteobacteria</taxon>
        <taxon>Pseudomonadales</taxon>
        <taxon>Pseudomonadaceae</taxon>
        <taxon>Pseudomonas</taxon>
    </lineage>
</organism>
<accession>A0A3G7TMA4</accession>
<dbReference type="EMBL" id="CP027753">
    <property type="protein sequence ID" value="AZE48237.1"/>
    <property type="molecule type" value="Genomic_DNA"/>
</dbReference>
<reference evidence="1 2" key="1">
    <citation type="submission" date="2018-03" db="EMBL/GenBank/DDBJ databases">
        <title>Diversity of phytobeneficial traits revealed by whole-genome analysis of worldwide-isolated phenazine-producing Pseudomonas spp.</title>
        <authorList>
            <person name="Biessy A."/>
            <person name="Novinscak A."/>
            <person name="Blom J."/>
            <person name="Leger G."/>
            <person name="Thomashow L.S."/>
            <person name="Cazorla F.M."/>
            <person name="Josic D."/>
            <person name="Filion M."/>
        </authorList>
    </citation>
    <scope>NUCLEOTIDE SEQUENCE [LARGE SCALE GENOMIC DNA]</scope>
    <source>
        <strain evidence="1 2">B25</strain>
    </source>
</reference>
<dbReference type="Proteomes" id="UP000268048">
    <property type="component" value="Chromosome"/>
</dbReference>
<evidence type="ECO:0000313" key="2">
    <source>
        <dbReference type="Proteomes" id="UP000268048"/>
    </source>
</evidence>
<sequence>MSIEAISKVGENSYRQLIPAAQRAVAVGAALELIQSRIGSALAGTSLETEMGKLSQYADKIQAALKTAD</sequence>
<protein>
    <submittedName>
        <fullName evidence="1">Uncharacterized protein</fullName>
    </submittedName>
</protein>
<name>A0A3G7TMA4_9PSED</name>
<gene>
    <name evidence="1" type="ORF">C4K04_2564</name>
</gene>
<evidence type="ECO:0000313" key="1">
    <source>
        <dbReference type="EMBL" id="AZE48237.1"/>
    </source>
</evidence>
<proteinExistence type="predicted"/>